<organism evidence="1 2">
    <name type="scientific">Akkermansia biwaensis</name>
    <dbReference type="NCBI Taxonomy" id="2946555"/>
    <lineage>
        <taxon>Bacteria</taxon>
        <taxon>Pseudomonadati</taxon>
        <taxon>Verrucomicrobiota</taxon>
        <taxon>Verrucomicrobiia</taxon>
        <taxon>Verrucomicrobiales</taxon>
        <taxon>Akkermansiaceae</taxon>
        <taxon>Akkermansia</taxon>
    </lineage>
</organism>
<evidence type="ECO:0000313" key="1">
    <source>
        <dbReference type="EMBL" id="BDL42462.1"/>
    </source>
</evidence>
<gene>
    <name evidence="1" type="ORF">Abiwalacus_00360</name>
</gene>
<keyword evidence="2" id="KW-1185">Reference proteome</keyword>
<name>A0ABM7ZCR0_9BACT</name>
<dbReference type="Proteomes" id="UP001062263">
    <property type="component" value="Chromosome"/>
</dbReference>
<accession>A0ABM7ZCR0</accession>
<reference evidence="1" key="1">
    <citation type="submission" date="2022-06" db="EMBL/GenBank/DDBJ databases">
        <title>Akkermansia biwalacus sp. nov., an anaerobic mucin-degrading bacterium isolated from human intestine.</title>
        <authorList>
            <person name="Kobayashi Y."/>
            <person name="Inoue S."/>
            <person name="Kawahara T."/>
            <person name="Kohda N."/>
        </authorList>
    </citation>
    <scope>NUCLEOTIDE SEQUENCE</scope>
    <source>
        <strain evidence="1">WON2089</strain>
    </source>
</reference>
<dbReference type="EMBL" id="AP025943">
    <property type="protein sequence ID" value="BDL42462.1"/>
    <property type="molecule type" value="Genomic_DNA"/>
</dbReference>
<evidence type="ECO:0000313" key="2">
    <source>
        <dbReference type="Proteomes" id="UP001062263"/>
    </source>
</evidence>
<sequence length="54" mass="5982">METNEPAKKGRVASLPQDKFHSKLGLPDQQDFSVKAGLKLLDVKIGRVNIQCTM</sequence>
<protein>
    <submittedName>
        <fullName evidence="1">Uncharacterized protein</fullName>
    </submittedName>
</protein>
<proteinExistence type="predicted"/>